<accession>A0A238WH17</accession>
<dbReference type="AlphaFoldDB" id="A0A238WH17"/>
<reference evidence="2 3" key="1">
    <citation type="submission" date="2017-06" db="EMBL/GenBank/DDBJ databases">
        <authorList>
            <person name="Kim H.J."/>
            <person name="Triplett B.A."/>
        </authorList>
    </citation>
    <scope>NUCLEOTIDE SEQUENCE [LARGE SCALE GENOMIC DNA]</scope>
    <source>
        <strain evidence="2 3">DSM 29150</strain>
    </source>
</reference>
<organism evidence="2 3">
    <name type="scientific">Lutibacter agarilyticus</name>
    <dbReference type="NCBI Taxonomy" id="1109740"/>
    <lineage>
        <taxon>Bacteria</taxon>
        <taxon>Pseudomonadati</taxon>
        <taxon>Bacteroidota</taxon>
        <taxon>Flavobacteriia</taxon>
        <taxon>Flavobacteriales</taxon>
        <taxon>Flavobacteriaceae</taxon>
        <taxon>Lutibacter</taxon>
    </lineage>
</organism>
<evidence type="ECO:0000313" key="3">
    <source>
        <dbReference type="Proteomes" id="UP000198384"/>
    </source>
</evidence>
<keyword evidence="3" id="KW-1185">Reference proteome</keyword>
<dbReference type="RefSeq" id="WP_089380872.1">
    <property type="nucleotide sequence ID" value="NZ_FZNT01000003.1"/>
</dbReference>
<evidence type="ECO:0008006" key="4">
    <source>
        <dbReference type="Google" id="ProtNLM"/>
    </source>
</evidence>
<dbReference type="PROSITE" id="PS51257">
    <property type="entry name" value="PROKAR_LIPOPROTEIN"/>
    <property type="match status" value="1"/>
</dbReference>
<gene>
    <name evidence="2" type="ORF">SAMN06265371_103205</name>
</gene>
<dbReference type="Proteomes" id="UP000198384">
    <property type="component" value="Unassembled WGS sequence"/>
</dbReference>
<proteinExistence type="predicted"/>
<evidence type="ECO:0000256" key="1">
    <source>
        <dbReference type="SAM" id="SignalP"/>
    </source>
</evidence>
<dbReference type="EMBL" id="FZNT01000003">
    <property type="protein sequence ID" value="SNR45748.1"/>
    <property type="molecule type" value="Genomic_DNA"/>
</dbReference>
<evidence type="ECO:0000313" key="2">
    <source>
        <dbReference type="EMBL" id="SNR45748.1"/>
    </source>
</evidence>
<protein>
    <recommendedName>
        <fullName evidence="4">DUF1735 domain-containing protein</fullName>
    </recommendedName>
</protein>
<keyword evidence="1" id="KW-0732">Signal</keyword>
<feature type="chain" id="PRO_5012511793" description="DUF1735 domain-containing protein" evidence="1">
    <location>
        <begin position="22"/>
        <end position="182"/>
    </location>
</feature>
<dbReference type="OrthoDB" id="1448832at2"/>
<feature type="signal peptide" evidence="1">
    <location>
        <begin position="1"/>
        <end position="21"/>
    </location>
</feature>
<name>A0A238WH17_9FLAO</name>
<sequence length="182" mass="20966">MKPLKLSTIILLLITTFSCTKNVDFDQVDAVEITPSYLITLVYFELYAPDFLDSVNTEVPLQLDIVKAPLKDVPQKHLEKVEFTIQTTNVFNRNFNAQIVFFDVNQNPIYELDPIVIPANSNELITIIEIPTEDLHYIFETEFFAFFLELRPSDDGSVILPGDDSYVEFKSSVELFLRYKTI</sequence>